<dbReference type="Proteomes" id="UP000031668">
    <property type="component" value="Unassembled WGS sequence"/>
</dbReference>
<feature type="transmembrane region" description="Helical" evidence="2">
    <location>
        <begin position="20"/>
        <end position="38"/>
    </location>
</feature>
<evidence type="ECO:0000313" key="4">
    <source>
        <dbReference type="EMBL" id="KII65139.1"/>
    </source>
</evidence>
<gene>
    <name evidence="4" type="ORF">RF11_14081</name>
</gene>
<protein>
    <recommendedName>
        <fullName evidence="3">GED domain-containing protein</fullName>
    </recommendedName>
</protein>
<dbReference type="GO" id="GO:0003924">
    <property type="term" value="F:GTPase activity"/>
    <property type="evidence" value="ECO:0007669"/>
    <property type="project" value="InterPro"/>
</dbReference>
<accession>A0A0C2IIJ5</accession>
<sequence>MAYDSEVHKNMECVFMMVDIYLHITIMSLHDIIAKVIINSMIHKTKKHLLSHLLQTVVDLPSLQEMMQPSEEILLERQRLCAMNRSCEDALETIESFEEKHPCSLEQRASLSKISKPANSTDQSGTTLPPTDVPLNKPSEVVPPKPISTGNAKENPPPIPSRPKTAPEPTKDQKPVPKPKDPPAKSSKPGKSLFYS</sequence>
<dbReference type="GO" id="GO:0005525">
    <property type="term" value="F:GTP binding"/>
    <property type="evidence" value="ECO:0007669"/>
    <property type="project" value="InterPro"/>
</dbReference>
<comment type="caution">
    <text evidence="4">The sequence shown here is derived from an EMBL/GenBank/DDBJ whole genome shotgun (WGS) entry which is preliminary data.</text>
</comment>
<keyword evidence="2" id="KW-0472">Membrane</keyword>
<dbReference type="Gene3D" id="1.20.120.1240">
    <property type="entry name" value="Dynamin, middle domain"/>
    <property type="match status" value="1"/>
</dbReference>
<dbReference type="InterPro" id="IPR020850">
    <property type="entry name" value="GED_dom"/>
</dbReference>
<keyword evidence="5" id="KW-1185">Reference proteome</keyword>
<keyword evidence="2" id="KW-0812">Transmembrane</keyword>
<proteinExistence type="predicted"/>
<dbReference type="Pfam" id="PF02212">
    <property type="entry name" value="GED"/>
    <property type="match status" value="1"/>
</dbReference>
<feature type="domain" description="GED" evidence="3">
    <location>
        <begin position="11"/>
        <end position="102"/>
    </location>
</feature>
<feature type="compositionally biased region" description="Basic and acidic residues" evidence="1">
    <location>
        <begin position="169"/>
        <end position="183"/>
    </location>
</feature>
<reference evidence="4 5" key="1">
    <citation type="journal article" date="2014" name="Genome Biol. Evol.">
        <title>The genome of the myxosporean Thelohanellus kitauei shows adaptations to nutrient acquisition within its fish host.</title>
        <authorList>
            <person name="Yang Y."/>
            <person name="Xiong J."/>
            <person name="Zhou Z."/>
            <person name="Huo F."/>
            <person name="Miao W."/>
            <person name="Ran C."/>
            <person name="Liu Y."/>
            <person name="Zhang J."/>
            <person name="Feng J."/>
            <person name="Wang M."/>
            <person name="Wang M."/>
            <person name="Wang L."/>
            <person name="Yao B."/>
        </authorList>
    </citation>
    <scope>NUCLEOTIDE SEQUENCE [LARGE SCALE GENOMIC DNA]</scope>
    <source>
        <strain evidence="4">Wuqing</strain>
    </source>
</reference>
<evidence type="ECO:0000313" key="5">
    <source>
        <dbReference type="Proteomes" id="UP000031668"/>
    </source>
</evidence>
<evidence type="ECO:0000256" key="1">
    <source>
        <dbReference type="SAM" id="MobiDB-lite"/>
    </source>
</evidence>
<dbReference type="PROSITE" id="PS51388">
    <property type="entry name" value="GED"/>
    <property type="match status" value="1"/>
</dbReference>
<evidence type="ECO:0000256" key="2">
    <source>
        <dbReference type="SAM" id="Phobius"/>
    </source>
</evidence>
<dbReference type="AlphaFoldDB" id="A0A0C2IIJ5"/>
<name>A0A0C2IIJ5_THEKT</name>
<organism evidence="4 5">
    <name type="scientific">Thelohanellus kitauei</name>
    <name type="common">Myxosporean</name>
    <dbReference type="NCBI Taxonomy" id="669202"/>
    <lineage>
        <taxon>Eukaryota</taxon>
        <taxon>Metazoa</taxon>
        <taxon>Cnidaria</taxon>
        <taxon>Myxozoa</taxon>
        <taxon>Myxosporea</taxon>
        <taxon>Bivalvulida</taxon>
        <taxon>Platysporina</taxon>
        <taxon>Myxobolidae</taxon>
        <taxon>Thelohanellus</taxon>
    </lineage>
</organism>
<feature type="region of interest" description="Disordered" evidence="1">
    <location>
        <begin position="113"/>
        <end position="196"/>
    </location>
</feature>
<keyword evidence="2" id="KW-1133">Transmembrane helix</keyword>
<dbReference type="InterPro" id="IPR003130">
    <property type="entry name" value="GED"/>
</dbReference>
<feature type="compositionally biased region" description="Low complexity" evidence="1">
    <location>
        <begin position="184"/>
        <end position="196"/>
    </location>
</feature>
<evidence type="ECO:0000259" key="3">
    <source>
        <dbReference type="PROSITE" id="PS51388"/>
    </source>
</evidence>
<dbReference type="EMBL" id="JWZT01003996">
    <property type="protein sequence ID" value="KII65139.1"/>
    <property type="molecule type" value="Genomic_DNA"/>
</dbReference>
<feature type="compositionally biased region" description="Polar residues" evidence="1">
    <location>
        <begin position="113"/>
        <end position="129"/>
    </location>
</feature>